<proteinExistence type="predicted"/>
<dbReference type="EMBL" id="WKLC01002260">
    <property type="protein sequence ID" value="MSE18973.1"/>
    <property type="molecule type" value="Genomic_DNA"/>
</dbReference>
<reference evidence="3 4" key="1">
    <citation type="submission" date="2019-11" db="EMBL/GenBank/DDBJ databases">
        <title>Draft Genome Sequence of Plant Growth-Promoting Rhizosphere-Associated Bacteria.</title>
        <authorList>
            <person name="Vasilyev I.Y."/>
            <person name="Radchenko V."/>
            <person name="Ilnitskaya E.V."/>
        </authorList>
    </citation>
    <scope>NUCLEOTIDE SEQUENCE [LARGE SCALE GENOMIC DNA]</scope>
    <source>
        <strain evidence="3 4">VRA_MhP_f</strain>
    </source>
</reference>
<protein>
    <submittedName>
        <fullName evidence="3">MFS transporter</fullName>
    </submittedName>
</protein>
<evidence type="ECO:0000313" key="3">
    <source>
        <dbReference type="EMBL" id="MSE18973.1"/>
    </source>
</evidence>
<dbReference type="PANTHER" id="PTHR23521">
    <property type="entry name" value="TRANSPORTER MFS SUPERFAMILY"/>
    <property type="match status" value="1"/>
</dbReference>
<dbReference type="PANTHER" id="PTHR23521:SF3">
    <property type="entry name" value="MFS TRANSPORTER"/>
    <property type="match status" value="1"/>
</dbReference>
<keyword evidence="2" id="KW-0812">Transmembrane</keyword>
<name>A0A7X2MTA1_ENTAG</name>
<feature type="transmembrane region" description="Helical" evidence="2">
    <location>
        <begin position="60"/>
        <end position="78"/>
    </location>
</feature>
<keyword evidence="2" id="KW-1133">Transmembrane helix</keyword>
<feature type="transmembrane region" description="Helical" evidence="2">
    <location>
        <begin position="28"/>
        <end position="53"/>
    </location>
</feature>
<comment type="caution">
    <text evidence="3">The sequence shown here is derived from an EMBL/GenBank/DDBJ whole genome shotgun (WGS) entry which is preliminary data.</text>
</comment>
<gene>
    <name evidence="3" type="ORF">GKC49_28900</name>
</gene>
<keyword evidence="2" id="KW-0472">Membrane</keyword>
<organism evidence="3 4">
    <name type="scientific">Enterobacter agglomerans</name>
    <name type="common">Erwinia herbicola</name>
    <name type="synonym">Pantoea agglomerans</name>
    <dbReference type="NCBI Taxonomy" id="549"/>
    <lineage>
        <taxon>Bacteria</taxon>
        <taxon>Pseudomonadati</taxon>
        <taxon>Pseudomonadota</taxon>
        <taxon>Gammaproteobacteria</taxon>
        <taxon>Enterobacterales</taxon>
        <taxon>Erwiniaceae</taxon>
        <taxon>Pantoea</taxon>
        <taxon>Pantoea agglomerans group</taxon>
    </lineage>
</organism>
<dbReference type="SUPFAM" id="SSF103473">
    <property type="entry name" value="MFS general substrate transporter"/>
    <property type="match status" value="1"/>
</dbReference>
<evidence type="ECO:0000256" key="1">
    <source>
        <dbReference type="SAM" id="MobiDB-lite"/>
    </source>
</evidence>
<feature type="region of interest" description="Disordered" evidence="1">
    <location>
        <begin position="119"/>
        <end position="154"/>
    </location>
</feature>
<evidence type="ECO:0000313" key="4">
    <source>
        <dbReference type="Proteomes" id="UP000461948"/>
    </source>
</evidence>
<feature type="non-terminal residue" evidence="3">
    <location>
        <position position="1"/>
    </location>
</feature>
<dbReference type="AlphaFoldDB" id="A0A7X2MTA1"/>
<evidence type="ECO:0000256" key="2">
    <source>
        <dbReference type="SAM" id="Phobius"/>
    </source>
</evidence>
<dbReference type="InterPro" id="IPR036259">
    <property type="entry name" value="MFS_trans_sf"/>
</dbReference>
<feature type="compositionally biased region" description="Acidic residues" evidence="1">
    <location>
        <begin position="126"/>
        <end position="148"/>
    </location>
</feature>
<dbReference type="Proteomes" id="UP000461948">
    <property type="component" value="Unassembled WGS sequence"/>
</dbReference>
<dbReference type="GO" id="GO:0005886">
    <property type="term" value="C:plasma membrane"/>
    <property type="evidence" value="ECO:0007669"/>
    <property type="project" value="TreeGrafter"/>
</dbReference>
<sequence>FAASMMQFALYPLQVALANDQVAADRRVSLTACLLMAFGIGASIGPLVVGALMQPLGSNMLYLFFMLCALVIGGLSYVRAPGPLPTTEVPLPHVVMPDSLATSPLGAALIPTLEEEVIHASMGGQEPEEESAEFDDTADEEDLPDDLPEDQRHK</sequence>
<accession>A0A7X2MTA1</accession>
<dbReference type="Gene3D" id="1.20.1250.20">
    <property type="entry name" value="MFS general substrate transporter like domains"/>
    <property type="match status" value="1"/>
</dbReference>